<reference evidence="1 2" key="1">
    <citation type="submission" date="2014-04" db="EMBL/GenBank/DDBJ databases">
        <title>Evolutionary Origins and Diversification of the Mycorrhizal Mutualists.</title>
        <authorList>
            <consortium name="DOE Joint Genome Institute"/>
            <consortium name="Mycorrhizal Genomics Consortium"/>
            <person name="Kohler A."/>
            <person name="Kuo A."/>
            <person name="Nagy L.G."/>
            <person name="Floudas D."/>
            <person name="Copeland A."/>
            <person name="Barry K.W."/>
            <person name="Cichocki N."/>
            <person name="Veneault-Fourrey C."/>
            <person name="LaButti K."/>
            <person name="Lindquist E.A."/>
            <person name="Lipzen A."/>
            <person name="Lundell T."/>
            <person name="Morin E."/>
            <person name="Murat C."/>
            <person name="Riley R."/>
            <person name="Ohm R."/>
            <person name="Sun H."/>
            <person name="Tunlid A."/>
            <person name="Henrissat B."/>
            <person name="Grigoriev I.V."/>
            <person name="Hibbett D.S."/>
            <person name="Martin F."/>
        </authorList>
    </citation>
    <scope>NUCLEOTIDE SEQUENCE [LARGE SCALE GENOMIC DNA]</scope>
    <source>
        <strain evidence="1 2">Koide BX008</strain>
    </source>
</reference>
<dbReference type="AlphaFoldDB" id="A0A0C2WZV5"/>
<dbReference type="EMBL" id="KN818277">
    <property type="protein sequence ID" value="KIL61948.1"/>
    <property type="molecule type" value="Genomic_DNA"/>
</dbReference>
<feature type="non-terminal residue" evidence="1">
    <location>
        <position position="1"/>
    </location>
</feature>
<gene>
    <name evidence="1" type="ORF">M378DRAFT_166270</name>
</gene>
<dbReference type="HOGENOM" id="CLU_2474870_0_0_1"/>
<protein>
    <submittedName>
        <fullName evidence="1">Uncharacterized protein</fullName>
    </submittedName>
</protein>
<accession>A0A0C2WZV5</accession>
<dbReference type="Proteomes" id="UP000054549">
    <property type="component" value="Unassembled WGS sequence"/>
</dbReference>
<evidence type="ECO:0000313" key="1">
    <source>
        <dbReference type="EMBL" id="KIL61948.1"/>
    </source>
</evidence>
<sequence>SLYAHHCSFFLVGDNSIIDLEIIVTDIGRGYVEKEMVGKKKEVINGNNRHVTKNRYGFTALRGCKLQLLCDVNTQARPSSAQTEPRRR</sequence>
<dbReference type="InParanoid" id="A0A0C2WZV5"/>
<proteinExistence type="predicted"/>
<evidence type="ECO:0000313" key="2">
    <source>
        <dbReference type="Proteomes" id="UP000054549"/>
    </source>
</evidence>
<organism evidence="1 2">
    <name type="scientific">Amanita muscaria (strain Koide BX008)</name>
    <dbReference type="NCBI Taxonomy" id="946122"/>
    <lineage>
        <taxon>Eukaryota</taxon>
        <taxon>Fungi</taxon>
        <taxon>Dikarya</taxon>
        <taxon>Basidiomycota</taxon>
        <taxon>Agaricomycotina</taxon>
        <taxon>Agaricomycetes</taxon>
        <taxon>Agaricomycetidae</taxon>
        <taxon>Agaricales</taxon>
        <taxon>Pluteineae</taxon>
        <taxon>Amanitaceae</taxon>
        <taxon>Amanita</taxon>
    </lineage>
</organism>
<name>A0A0C2WZV5_AMAMK</name>
<keyword evidence="2" id="KW-1185">Reference proteome</keyword>